<sequence length="381" mass="40581">MTAKSFLALDDPSKTLSRVSSRTSLSKETSSDGSSPPALPASSSHDRKVSAKSIDWMVRSSSPAVTHIIPPAELSKIGAEHRLKASMASRDLMDDDDEMASRVALHGSAFDVSTFDRLGGEAKRRMRASLNITTSNLGGFASASQNANDRRPSDPLPPTKHRATGPVVPPRKISHARSPRSPAAPDPRIDRSSPIKPLPMPLPLQLDEPQPSTTRLGCAADSYSPNAGDIYRDIGEDFGIFTSRCEARFAKTLPPGDRPSTLGRWDSPPLTPSLSKQDLDHVELEHLPRRGESPAPVCSVASLLPLDTDGDFGTTRYGDNLGSSAEASELGDALNDKASSEWSMDVQVGIPFKRKSASIGEVRSPVSSDPAEEAALAMGVA</sequence>
<feature type="region of interest" description="Disordered" evidence="1">
    <location>
        <begin position="252"/>
        <end position="275"/>
    </location>
</feature>
<accession>A0AAD9FJC8</accession>
<evidence type="ECO:0000256" key="1">
    <source>
        <dbReference type="SAM" id="MobiDB-lite"/>
    </source>
</evidence>
<feature type="compositionally biased region" description="Polar residues" evidence="1">
    <location>
        <begin position="136"/>
        <end position="147"/>
    </location>
</feature>
<evidence type="ECO:0000313" key="3">
    <source>
        <dbReference type="Proteomes" id="UP001182556"/>
    </source>
</evidence>
<dbReference type="EMBL" id="JAODAN010000011">
    <property type="protein sequence ID" value="KAK1921430.1"/>
    <property type="molecule type" value="Genomic_DNA"/>
</dbReference>
<name>A0AAD9FJC8_PAPLA</name>
<feature type="compositionally biased region" description="Low complexity" evidence="1">
    <location>
        <begin position="14"/>
        <end position="43"/>
    </location>
</feature>
<feature type="region of interest" description="Disordered" evidence="1">
    <location>
        <begin position="359"/>
        <end position="381"/>
    </location>
</feature>
<feature type="region of interest" description="Disordered" evidence="1">
    <location>
        <begin position="1"/>
        <end position="51"/>
    </location>
</feature>
<reference evidence="2" key="1">
    <citation type="submission" date="2023-02" db="EMBL/GenBank/DDBJ databases">
        <title>Identification and recombinant expression of a fungal hydrolase from Papiliotrema laurentii that hydrolyzes apple cutin and clears colloidal polyester polyurethane.</title>
        <authorList>
            <consortium name="DOE Joint Genome Institute"/>
            <person name="Roman V.A."/>
            <person name="Bojanowski C."/>
            <person name="Crable B.R."/>
            <person name="Wagner D.N."/>
            <person name="Hung C.S."/>
            <person name="Nadeau L.J."/>
            <person name="Schratz L."/>
            <person name="Haridas S."/>
            <person name="Pangilinan J."/>
            <person name="Lipzen A."/>
            <person name="Na H."/>
            <person name="Yan M."/>
            <person name="Ng V."/>
            <person name="Grigoriev I.V."/>
            <person name="Spatafora J.W."/>
            <person name="Barlow D."/>
            <person name="Biffinger J."/>
            <person name="Kelley-Loughnane N."/>
            <person name="Varaljay V.A."/>
            <person name="Crookes-Goodson W.J."/>
        </authorList>
    </citation>
    <scope>NUCLEOTIDE SEQUENCE</scope>
    <source>
        <strain evidence="2">5307AH</strain>
    </source>
</reference>
<feature type="region of interest" description="Disordered" evidence="1">
    <location>
        <begin position="136"/>
        <end position="215"/>
    </location>
</feature>
<proteinExistence type="predicted"/>
<evidence type="ECO:0000313" key="2">
    <source>
        <dbReference type="EMBL" id="KAK1921430.1"/>
    </source>
</evidence>
<protein>
    <submittedName>
        <fullName evidence="2">Uncharacterized protein</fullName>
    </submittedName>
</protein>
<gene>
    <name evidence="2" type="ORF">DB88DRAFT_500715</name>
</gene>
<dbReference type="Proteomes" id="UP001182556">
    <property type="component" value="Unassembled WGS sequence"/>
</dbReference>
<organism evidence="2 3">
    <name type="scientific">Papiliotrema laurentii</name>
    <name type="common">Cryptococcus laurentii</name>
    <dbReference type="NCBI Taxonomy" id="5418"/>
    <lineage>
        <taxon>Eukaryota</taxon>
        <taxon>Fungi</taxon>
        <taxon>Dikarya</taxon>
        <taxon>Basidiomycota</taxon>
        <taxon>Agaricomycotina</taxon>
        <taxon>Tremellomycetes</taxon>
        <taxon>Tremellales</taxon>
        <taxon>Rhynchogastremaceae</taxon>
        <taxon>Papiliotrema</taxon>
    </lineage>
</organism>
<keyword evidence="3" id="KW-1185">Reference proteome</keyword>
<dbReference type="AlphaFoldDB" id="A0AAD9FJC8"/>
<comment type="caution">
    <text evidence="2">The sequence shown here is derived from an EMBL/GenBank/DDBJ whole genome shotgun (WGS) entry which is preliminary data.</text>
</comment>